<dbReference type="Proteomes" id="UP001162175">
    <property type="component" value="Unassembled WGS sequence"/>
</dbReference>
<sequence length="52" mass="6023">MDKVYDCMRGDGISQEDQLKMVQSAGEELRRVIHTYTGLDTRELANKYNETI</sequence>
<protein>
    <submittedName>
        <fullName evidence="1">Uncharacterized protein</fullName>
    </submittedName>
</protein>
<proteinExistence type="predicted"/>
<gene>
    <name evidence="1" type="ORF">DCBHLPFO_00684</name>
</gene>
<comment type="caution">
    <text evidence="1">The sequence shown here is derived from an EMBL/GenBank/DDBJ whole genome shotgun (WGS) entry which is preliminary data.</text>
</comment>
<dbReference type="EMBL" id="JAPFAR010000004">
    <property type="protein sequence ID" value="MDI3349378.1"/>
    <property type="molecule type" value="Genomic_DNA"/>
</dbReference>
<evidence type="ECO:0000313" key="2">
    <source>
        <dbReference type="Proteomes" id="UP001162175"/>
    </source>
</evidence>
<name>A0AA43QWB4_MYCAR</name>
<reference evidence="1" key="1">
    <citation type="submission" date="2022-11" db="EMBL/GenBank/DDBJ databases">
        <title>Draft genome of Mycoplasma arginini isolated from fly.</title>
        <authorList>
            <person name="Severgnini M."/>
            <person name="Gioia G."/>
            <person name="Cremonesi P."/>
            <person name="Moroni P."/>
            <person name="Addis M.F."/>
            <person name="Castiglioni B."/>
        </authorList>
    </citation>
    <scope>NUCLEOTIDE SEQUENCE</scope>
    <source>
        <strain evidence="1">QMP CG1-1632</strain>
    </source>
</reference>
<accession>A0AA43QWB4</accession>
<evidence type="ECO:0000313" key="1">
    <source>
        <dbReference type="EMBL" id="MDI3349378.1"/>
    </source>
</evidence>
<organism evidence="1 2">
    <name type="scientific">Mycoplasmopsis arginini</name>
    <name type="common">Mycoplasma arginini</name>
    <dbReference type="NCBI Taxonomy" id="2094"/>
    <lineage>
        <taxon>Bacteria</taxon>
        <taxon>Bacillati</taxon>
        <taxon>Mycoplasmatota</taxon>
        <taxon>Mycoplasmoidales</taxon>
        <taxon>Metamycoplasmataceae</taxon>
        <taxon>Mycoplasmopsis</taxon>
    </lineage>
</organism>
<dbReference type="AlphaFoldDB" id="A0AA43QWB4"/>